<sequence length="206" mass="22631">MAILRTVIAQSRFFISEGKENEMFEHGRRMKRHKRWPGWGDGHPGAPGHAVKNKRIHSGRSGEYCVLVGPIPHIPTKKRGGLVMPTTIGRVECRNFSAPNEVRTFEKGKVEIVNVGGATIGRATFEPGWKWSTCVKPIAKTGSCQAAHFGYQVSGTMVTRMDDGTESTTRAGDAVSLPPGHDAWVVGNEPVVFVDFQGMVDYAKKR</sequence>
<name>A0A2N9M0S9_9BACT</name>
<protein>
    <submittedName>
        <fullName evidence="1">Uncharacterized protein</fullName>
    </submittedName>
</protein>
<dbReference type="Proteomes" id="UP000239735">
    <property type="component" value="Unassembled WGS sequence"/>
</dbReference>
<dbReference type="CDD" id="cd06990">
    <property type="entry name" value="cupin_DUF861"/>
    <property type="match status" value="1"/>
</dbReference>
<evidence type="ECO:0000313" key="2">
    <source>
        <dbReference type="Proteomes" id="UP000239735"/>
    </source>
</evidence>
<organism evidence="1 2">
    <name type="scientific">Candidatus Sulfuritelmatomonas gaucii</name>
    <dbReference type="NCBI Taxonomy" id="2043161"/>
    <lineage>
        <taxon>Bacteria</taxon>
        <taxon>Pseudomonadati</taxon>
        <taxon>Acidobacteriota</taxon>
        <taxon>Terriglobia</taxon>
        <taxon>Terriglobales</taxon>
        <taxon>Acidobacteriaceae</taxon>
        <taxon>Candidatus Sulfuritelmatomonas</taxon>
    </lineage>
</organism>
<dbReference type="AlphaFoldDB" id="A0A2N9M0S9"/>
<dbReference type="InterPro" id="IPR011051">
    <property type="entry name" value="RmlC_Cupin_sf"/>
</dbReference>
<dbReference type="EMBL" id="OKRB01000130">
    <property type="protein sequence ID" value="SPE29082.1"/>
    <property type="molecule type" value="Genomic_DNA"/>
</dbReference>
<evidence type="ECO:0000313" key="1">
    <source>
        <dbReference type="EMBL" id="SPE29082.1"/>
    </source>
</evidence>
<proteinExistence type="predicted"/>
<accession>A0A2N9M0S9</accession>
<dbReference type="InterPro" id="IPR014710">
    <property type="entry name" value="RmlC-like_jellyroll"/>
</dbReference>
<reference evidence="2" key="1">
    <citation type="submission" date="2018-02" db="EMBL/GenBank/DDBJ databases">
        <authorList>
            <person name="Hausmann B."/>
        </authorList>
    </citation>
    <scope>NUCLEOTIDE SEQUENCE [LARGE SCALE GENOMIC DNA]</scope>
    <source>
        <strain evidence="2">Peat soil MAG SbA5</strain>
    </source>
</reference>
<dbReference type="Gene3D" id="2.60.120.10">
    <property type="entry name" value="Jelly Rolls"/>
    <property type="match status" value="1"/>
</dbReference>
<dbReference type="SUPFAM" id="SSF51182">
    <property type="entry name" value="RmlC-like cupins"/>
    <property type="match status" value="1"/>
</dbReference>
<gene>
    <name evidence="1" type="ORF">SBA5_70155</name>
</gene>